<proteinExistence type="inferred from homology"/>
<comment type="cofactor">
    <cofactor evidence="1 6">
        <name>FAD</name>
        <dbReference type="ChEBI" id="CHEBI:57692"/>
    </cofactor>
</comment>
<dbReference type="PANTHER" id="PTHR11530:SF30">
    <property type="entry name" value="FAD DEPENDENT OXIDOREDUCTASE DOMAIN-CONTAINING PROTEIN"/>
    <property type="match status" value="1"/>
</dbReference>
<comment type="similarity">
    <text evidence="2">Belongs to the DAMOX/DASOX family.</text>
</comment>
<dbReference type="Gene3D" id="3.30.9.10">
    <property type="entry name" value="D-Amino Acid Oxidase, subunit A, domain 2"/>
    <property type="match status" value="1"/>
</dbReference>
<feature type="domain" description="FAD dependent oxidoreductase" evidence="7">
    <location>
        <begin position="10"/>
        <end position="360"/>
    </location>
</feature>
<feature type="binding site" evidence="6">
    <location>
        <position position="189"/>
    </location>
    <ligand>
        <name>FAD</name>
        <dbReference type="ChEBI" id="CHEBI:57692"/>
    </ligand>
</feature>
<dbReference type="EMBL" id="JASBNA010000002">
    <property type="protein sequence ID" value="KAK7695034.1"/>
    <property type="molecule type" value="Genomic_DNA"/>
</dbReference>
<name>A0AAW0GYY4_9APHY</name>
<evidence type="ECO:0000256" key="4">
    <source>
        <dbReference type="ARBA" id="ARBA00022827"/>
    </source>
</evidence>
<dbReference type="Proteomes" id="UP001385951">
    <property type="component" value="Unassembled WGS sequence"/>
</dbReference>
<dbReference type="Gene3D" id="3.40.50.720">
    <property type="entry name" value="NAD(P)-binding Rossmann-like Domain"/>
    <property type="match status" value="1"/>
</dbReference>
<keyword evidence="9" id="KW-1185">Reference proteome</keyword>
<evidence type="ECO:0000259" key="7">
    <source>
        <dbReference type="Pfam" id="PF01266"/>
    </source>
</evidence>
<comment type="caution">
    <text evidence="8">The sequence shown here is derived from an EMBL/GenBank/DDBJ whole genome shotgun (WGS) entry which is preliminary data.</text>
</comment>
<keyword evidence="4 6" id="KW-0274">FAD</keyword>
<evidence type="ECO:0000313" key="9">
    <source>
        <dbReference type="Proteomes" id="UP001385951"/>
    </source>
</evidence>
<dbReference type="PANTHER" id="PTHR11530">
    <property type="entry name" value="D-AMINO ACID OXIDASE"/>
    <property type="match status" value="1"/>
</dbReference>
<dbReference type="GO" id="GO:0005737">
    <property type="term" value="C:cytoplasm"/>
    <property type="evidence" value="ECO:0007669"/>
    <property type="project" value="TreeGrafter"/>
</dbReference>
<dbReference type="GO" id="GO:0003884">
    <property type="term" value="F:D-amino-acid oxidase activity"/>
    <property type="evidence" value="ECO:0007669"/>
    <property type="project" value="InterPro"/>
</dbReference>
<keyword evidence="5" id="KW-0560">Oxidoreductase</keyword>
<reference evidence="8 9" key="1">
    <citation type="submission" date="2022-09" db="EMBL/GenBank/DDBJ databases">
        <authorList>
            <person name="Palmer J.M."/>
        </authorList>
    </citation>
    <scope>NUCLEOTIDE SEQUENCE [LARGE SCALE GENOMIC DNA]</scope>
    <source>
        <strain evidence="8 9">DSM 7382</strain>
    </source>
</reference>
<evidence type="ECO:0000256" key="1">
    <source>
        <dbReference type="ARBA" id="ARBA00001974"/>
    </source>
</evidence>
<accession>A0AAW0GYY4</accession>
<feature type="binding site" evidence="6">
    <location>
        <position position="239"/>
    </location>
    <ligand>
        <name>D-dopa</name>
        <dbReference type="ChEBI" id="CHEBI:149689"/>
    </ligand>
</feature>
<dbReference type="Pfam" id="PF01266">
    <property type="entry name" value="DAO"/>
    <property type="match status" value="1"/>
</dbReference>
<dbReference type="SUPFAM" id="SSF51971">
    <property type="entry name" value="Nucleotide-binding domain"/>
    <property type="match status" value="1"/>
</dbReference>
<feature type="binding site" evidence="6">
    <location>
        <position position="344"/>
    </location>
    <ligand>
        <name>D-dopa</name>
        <dbReference type="ChEBI" id="CHEBI:149689"/>
    </ligand>
</feature>
<keyword evidence="3" id="KW-0285">Flavoprotein</keyword>
<dbReference type="GO" id="GO:0019478">
    <property type="term" value="P:D-amino acid catabolic process"/>
    <property type="evidence" value="ECO:0007669"/>
    <property type="project" value="TreeGrafter"/>
</dbReference>
<organism evidence="8 9">
    <name type="scientific">Cerrena zonata</name>
    <dbReference type="NCBI Taxonomy" id="2478898"/>
    <lineage>
        <taxon>Eukaryota</taxon>
        <taxon>Fungi</taxon>
        <taxon>Dikarya</taxon>
        <taxon>Basidiomycota</taxon>
        <taxon>Agaricomycotina</taxon>
        <taxon>Agaricomycetes</taxon>
        <taxon>Polyporales</taxon>
        <taxon>Cerrenaceae</taxon>
        <taxon>Cerrena</taxon>
    </lineage>
</organism>
<feature type="binding site" evidence="6">
    <location>
        <position position="298"/>
    </location>
    <ligand>
        <name>D-dopa</name>
        <dbReference type="ChEBI" id="CHEBI:149689"/>
    </ligand>
</feature>
<evidence type="ECO:0000313" key="8">
    <source>
        <dbReference type="EMBL" id="KAK7695034.1"/>
    </source>
</evidence>
<dbReference type="SUPFAM" id="SSF54373">
    <property type="entry name" value="FAD-linked reductases, C-terminal domain"/>
    <property type="match status" value="1"/>
</dbReference>
<evidence type="ECO:0000256" key="2">
    <source>
        <dbReference type="ARBA" id="ARBA00006730"/>
    </source>
</evidence>
<evidence type="ECO:0000256" key="6">
    <source>
        <dbReference type="PIRSR" id="PIRSR000189-1"/>
    </source>
</evidence>
<protein>
    <recommendedName>
        <fullName evidence="7">FAD dependent oxidoreductase domain-containing protein</fullName>
    </recommendedName>
</protein>
<dbReference type="PIRSF" id="PIRSF000189">
    <property type="entry name" value="D-aa_oxidase"/>
    <property type="match status" value="1"/>
</dbReference>
<dbReference type="InterPro" id="IPR006076">
    <property type="entry name" value="FAD-dep_OxRdtase"/>
</dbReference>
<gene>
    <name evidence="8" type="ORF">QCA50_002222</name>
</gene>
<evidence type="ECO:0000256" key="3">
    <source>
        <dbReference type="ARBA" id="ARBA00022630"/>
    </source>
</evidence>
<evidence type="ECO:0000256" key="5">
    <source>
        <dbReference type="ARBA" id="ARBA00023002"/>
    </source>
</evidence>
<dbReference type="InterPro" id="IPR023209">
    <property type="entry name" value="DAO"/>
</dbReference>
<dbReference type="GO" id="GO:0071949">
    <property type="term" value="F:FAD binding"/>
    <property type="evidence" value="ECO:0007669"/>
    <property type="project" value="InterPro"/>
</dbReference>
<sequence>MSISDDKKHIVILGSGVIGLTIGHVITTKHADKYRVTIVARDMSEDMTSQGFSSPWAGANWSPFSDELDPATFRRESKTFNKFWEMESTGLTYNVPYRIFHPEANAEKLKNIWYKDMVRDFRVLEPEEIPQGFIGGVKFSTITVNPAKYLPWLKNELLDRGVVFVKRQIHTIGEAADIAGPDGIVFNATGLGARSLVGVEDKLVYPIRGQTILAEAPDVKECIALPIGSGQDPDGKVAYAIPRPSQGHVIIGGTYQKNNWDTSVDFDTAHSIWEKAVQFLPALKSEKSRIISHNVGLRPAREGGPRIELQRIKLPFVSDHMYGVKGSITEEKEFPVIHVYGFGGTGYQASWGSAEEAVDLLQNI</sequence>
<dbReference type="AlphaFoldDB" id="A0AAW0GYY4"/>